<dbReference type="GO" id="GO:0003735">
    <property type="term" value="F:structural constituent of ribosome"/>
    <property type="evidence" value="ECO:0007669"/>
    <property type="project" value="InterPro"/>
</dbReference>
<dbReference type="RefSeq" id="XP_039120923.1">
    <property type="nucleotide sequence ID" value="XM_039264989.1"/>
</dbReference>
<feature type="region of interest" description="Disordered" evidence="1">
    <location>
        <begin position="1"/>
        <end position="23"/>
    </location>
</feature>
<dbReference type="Gene3D" id="3.90.470.10">
    <property type="entry name" value="Ribosomal protein L22/L17"/>
    <property type="match status" value="1"/>
</dbReference>
<keyword evidence="2" id="KW-1185">Reference proteome</keyword>
<sequence length="90" mass="10075">MVKCLRESENPTNSSKAMGRGLRAHFKNTRGRAVVIGKLPLLKAKRYFDDVIAYEQAVSSTRYCRGVGCTALAKNHHPNGLRCWPVKSTR</sequence>
<dbReference type="GO" id="GO:0002181">
    <property type="term" value="P:cytoplasmic translation"/>
    <property type="evidence" value="ECO:0007669"/>
    <property type="project" value="TreeGrafter"/>
</dbReference>
<dbReference type="GeneID" id="120257524"/>
<protein>
    <submittedName>
        <fullName evidence="3">60S ribosomal protein L17-like</fullName>
    </submittedName>
</protein>
<reference evidence="3" key="1">
    <citation type="submission" date="2025-08" db="UniProtKB">
        <authorList>
            <consortium name="RefSeq"/>
        </authorList>
    </citation>
    <scope>IDENTIFICATION</scope>
</reference>
<dbReference type="Proteomes" id="UP001515500">
    <property type="component" value="Unplaced"/>
</dbReference>
<gene>
    <name evidence="3" type="primary">LOC120257524</name>
</gene>
<dbReference type="InterPro" id="IPR005721">
    <property type="entry name" value="Ribosomal_uL22_euk/arc"/>
</dbReference>
<dbReference type="SUPFAM" id="SSF54843">
    <property type="entry name" value="Ribosomal protein L22"/>
    <property type="match status" value="1"/>
</dbReference>
<dbReference type="AlphaFoldDB" id="A0AB40B0Q3"/>
<dbReference type="InterPro" id="IPR036394">
    <property type="entry name" value="Ribosomal_uL22_sf"/>
</dbReference>
<evidence type="ECO:0000313" key="2">
    <source>
        <dbReference type="Proteomes" id="UP001515500"/>
    </source>
</evidence>
<evidence type="ECO:0000256" key="1">
    <source>
        <dbReference type="SAM" id="MobiDB-lite"/>
    </source>
</evidence>
<dbReference type="GO" id="GO:0022625">
    <property type="term" value="C:cytosolic large ribosomal subunit"/>
    <property type="evidence" value="ECO:0007669"/>
    <property type="project" value="TreeGrafter"/>
</dbReference>
<proteinExistence type="predicted"/>
<dbReference type="PANTHER" id="PTHR11593:SF10">
    <property type="entry name" value="60S RIBOSOMAL PROTEIN L17"/>
    <property type="match status" value="1"/>
</dbReference>
<accession>A0AB40B0Q3</accession>
<organism evidence="2 3">
    <name type="scientific">Dioscorea cayennensis subsp. rotundata</name>
    <name type="common">White Guinea yam</name>
    <name type="synonym">Dioscorea rotundata</name>
    <dbReference type="NCBI Taxonomy" id="55577"/>
    <lineage>
        <taxon>Eukaryota</taxon>
        <taxon>Viridiplantae</taxon>
        <taxon>Streptophyta</taxon>
        <taxon>Embryophyta</taxon>
        <taxon>Tracheophyta</taxon>
        <taxon>Spermatophyta</taxon>
        <taxon>Magnoliopsida</taxon>
        <taxon>Liliopsida</taxon>
        <taxon>Dioscoreales</taxon>
        <taxon>Dioscoreaceae</taxon>
        <taxon>Dioscorea</taxon>
    </lineage>
</organism>
<name>A0AB40B0Q3_DIOCR</name>
<dbReference type="PANTHER" id="PTHR11593">
    <property type="entry name" value="60S RIBOSOMAL PROTEIN L17"/>
    <property type="match status" value="1"/>
</dbReference>
<evidence type="ECO:0000313" key="3">
    <source>
        <dbReference type="RefSeq" id="XP_039120923.1"/>
    </source>
</evidence>